<organism evidence="1 2">
    <name type="scientific">Cohnella nanjingensis</name>
    <dbReference type="NCBI Taxonomy" id="1387779"/>
    <lineage>
        <taxon>Bacteria</taxon>
        <taxon>Bacillati</taxon>
        <taxon>Bacillota</taxon>
        <taxon>Bacilli</taxon>
        <taxon>Bacillales</taxon>
        <taxon>Paenibacillaceae</taxon>
        <taxon>Cohnella</taxon>
    </lineage>
</organism>
<dbReference type="SUPFAM" id="SSF50998">
    <property type="entry name" value="Quinoprotein alcohol dehydrogenase-like"/>
    <property type="match status" value="1"/>
</dbReference>
<dbReference type="Proteomes" id="UP000547209">
    <property type="component" value="Unassembled WGS sequence"/>
</dbReference>
<evidence type="ECO:0008006" key="3">
    <source>
        <dbReference type="Google" id="ProtNLM"/>
    </source>
</evidence>
<dbReference type="InterPro" id="IPR011044">
    <property type="entry name" value="Quino_amine_DH_bsu"/>
</dbReference>
<dbReference type="InterPro" id="IPR015943">
    <property type="entry name" value="WD40/YVTN_repeat-like_dom_sf"/>
</dbReference>
<dbReference type="AlphaFoldDB" id="A0A7X0RQ47"/>
<comment type="caution">
    <text evidence="1">The sequence shown here is derived from an EMBL/GenBank/DDBJ whole genome shotgun (WGS) entry which is preliminary data.</text>
</comment>
<protein>
    <recommendedName>
        <fullName evidence="3">WD40 repeat domain-containing protein</fullName>
    </recommendedName>
</protein>
<dbReference type="Gene3D" id="2.130.10.10">
    <property type="entry name" value="YVTN repeat-like/Quinoprotein amine dehydrogenase"/>
    <property type="match status" value="2"/>
</dbReference>
<sequence>MKSNLWAGIPETHIRFVKLPNERGHNAVWDFKRSPDGRFYLSICGENEKPLTALLYEYDPATGGLRLIFDVAKVWIIDPEQMPPSKIHTSIDFLPDGRLIMATHNTAPAPGHKQWMFEQHYEHPWEGYPGSILMIVDPDTNAVQVRGIPVPRESIYGGMLGRDPRYYYFLGYMRGHFYRLDLETNEVRDFGKVSEFSSCRLAKDDKGRLYGSSYTGGLWRYDPDTDEIEDLRDRFRSPNGTKHRRQFIFALHSPRSTLFLADNLDGEMLELHPETLEVTRHGPIHLPEQRLANAYGIGGLEADEQFVLYYGLKTYEADYCPIRLVRWDILNGGLPENLGLVSPGGKDSQYICEMIFGPDGWLHMVDVCGAFSPYIVAVDVKSLRPPEEDAPSLALAPYAEPDWNGVGRAAFMHIEADAVRTLPLHQHMDWRDTAVAHMRAWKGTTYAIGGDRQVTLTAFDAAGEEPLRMAVVYGGGGPVSCIDAGDRCAAVLTADGRLAVIDLEDGNCVSCKPVPDGVRLTKLHDAQGGGGDLLASDREGTLYVWDVYADRGQLRPLENIRLATEDSHVVRLENRRLLLSGRDDELIVYDIGLMRAEKLSVQAASIRGRAFRAALTGGAVLEGGTVVLGTHDGMLFTLSPDLRQRTVYGRLYASGQLRGFVKRNGREVLGIYGGARDAGHVFHFSQDRGFVDWGRPRVIKDNDELRDIETEWAHIHYLSCLAYSEADDWLSVASGERYGCIVRYRGMRGI</sequence>
<dbReference type="SUPFAM" id="SSF50969">
    <property type="entry name" value="YVTN repeat-like/Quinoprotein amine dehydrogenase"/>
    <property type="match status" value="1"/>
</dbReference>
<reference evidence="1 2" key="1">
    <citation type="submission" date="2020-08" db="EMBL/GenBank/DDBJ databases">
        <title>Cohnella phylogeny.</title>
        <authorList>
            <person name="Dunlap C."/>
        </authorList>
    </citation>
    <scope>NUCLEOTIDE SEQUENCE [LARGE SCALE GENOMIC DNA]</scope>
    <source>
        <strain evidence="1 2">DSM 28246</strain>
    </source>
</reference>
<keyword evidence="2" id="KW-1185">Reference proteome</keyword>
<name>A0A7X0RQ47_9BACL</name>
<dbReference type="InterPro" id="IPR011047">
    <property type="entry name" value="Quinoprotein_ADH-like_sf"/>
</dbReference>
<dbReference type="RefSeq" id="WP_185143130.1">
    <property type="nucleotide sequence ID" value="NZ_JACJVP010000023.1"/>
</dbReference>
<dbReference type="EMBL" id="JACJVP010000023">
    <property type="protein sequence ID" value="MBB6671652.1"/>
    <property type="molecule type" value="Genomic_DNA"/>
</dbReference>
<proteinExistence type="predicted"/>
<accession>A0A7X0RQ47</accession>
<gene>
    <name evidence="1" type="ORF">H7C19_13255</name>
</gene>
<evidence type="ECO:0000313" key="1">
    <source>
        <dbReference type="EMBL" id="MBB6671652.1"/>
    </source>
</evidence>
<evidence type="ECO:0000313" key="2">
    <source>
        <dbReference type="Proteomes" id="UP000547209"/>
    </source>
</evidence>